<dbReference type="SUPFAM" id="SSF56300">
    <property type="entry name" value="Metallo-dependent phosphatases"/>
    <property type="match status" value="1"/>
</dbReference>
<evidence type="ECO:0000259" key="4">
    <source>
        <dbReference type="Pfam" id="PF16656"/>
    </source>
</evidence>
<evidence type="ECO:0000313" key="5">
    <source>
        <dbReference type="EMBL" id="MDQ8206781.1"/>
    </source>
</evidence>
<protein>
    <submittedName>
        <fullName evidence="5">Metallophosphoesterase family protein</fullName>
        <ecNumber evidence="5">3.1.-.-</ecNumber>
    </submittedName>
</protein>
<dbReference type="RefSeq" id="WP_308948898.1">
    <property type="nucleotide sequence ID" value="NZ_JARXHW010000007.1"/>
</dbReference>
<feature type="chain" id="PRO_5046943143" evidence="2">
    <location>
        <begin position="31"/>
        <end position="549"/>
    </location>
</feature>
<feature type="domain" description="Purple acid phosphatase N-terminal" evidence="4">
    <location>
        <begin position="33"/>
        <end position="133"/>
    </location>
</feature>
<comment type="caution">
    <text evidence="5">The sequence shown here is derived from an EMBL/GenBank/DDBJ whole genome shotgun (WGS) entry which is preliminary data.</text>
</comment>
<evidence type="ECO:0000256" key="2">
    <source>
        <dbReference type="SAM" id="SignalP"/>
    </source>
</evidence>
<sequence>MTYPKIRIRFRTLASSLAICLTLTCGIHLNARPQHLVFTYHGDTSTSLTANWQILGPNATPAGDANVYYDTVSHNGDPTAYANSAKGLVSTIEGLNDRTIYRTQIDNLQADTCYYVIVGNTDQGYSKEVKVRTIPNDDSELRFVTGGDMGTSDATRILLRHAASHAPQFAVIGGDIAYANGKLQSVNAWDTWLNYYTEEMVTPDGFQIPLVLAIGNHEVRGAYNQPKSAAPFFFGFFGQDPEHSYFTRMFGESFVLHVLDTGHIASHESQVDWLVQQLETTRSVRHRAAVYHVPLYPSHRDKMTWYSQQGRTYWAPLFDEFELTVAFENHDHTYKRSHPIKFGEPTADGSGTLYLGDGCWGRSPRGIDYFDRDYLVQSGSIQHFWLVDVSPKTMKYRAIDIDNRVFDIYPANETEAAQAQQVFNQKEQLYDLPDGSVHISKMMCDSPIWHAGQTTVTLKNVFEFPITAQLIPYFPSNVRIQNESVLHTLTLQAEESIELTLELSTNSETGYKTGEINFYLGVQLHSAATDSKLSFKKTFGIKAQTPAEN</sequence>
<dbReference type="SUPFAM" id="SSF49363">
    <property type="entry name" value="Purple acid phosphatase, N-terminal domain"/>
    <property type="match status" value="1"/>
</dbReference>
<keyword evidence="1 2" id="KW-0732">Signal</keyword>
<gene>
    <name evidence="5" type="ORF">QEH52_04625</name>
</gene>
<dbReference type="Pfam" id="PF16656">
    <property type="entry name" value="Pur_ac_phosph_N"/>
    <property type="match status" value="1"/>
</dbReference>
<dbReference type="InterPro" id="IPR029052">
    <property type="entry name" value="Metallo-depent_PP-like"/>
</dbReference>
<keyword evidence="5" id="KW-0378">Hydrolase</keyword>
<proteinExistence type="predicted"/>
<dbReference type="Gene3D" id="2.60.40.380">
    <property type="entry name" value="Purple acid phosphatase-like, N-terminal"/>
    <property type="match status" value="1"/>
</dbReference>
<dbReference type="GO" id="GO:0016787">
    <property type="term" value="F:hydrolase activity"/>
    <property type="evidence" value="ECO:0007669"/>
    <property type="project" value="UniProtKB-KW"/>
</dbReference>
<evidence type="ECO:0000313" key="6">
    <source>
        <dbReference type="Proteomes" id="UP001225316"/>
    </source>
</evidence>
<organism evidence="5 6">
    <name type="scientific">Thalassobacterium maritimum</name>
    <dbReference type="NCBI Taxonomy" id="3041265"/>
    <lineage>
        <taxon>Bacteria</taxon>
        <taxon>Pseudomonadati</taxon>
        <taxon>Verrucomicrobiota</taxon>
        <taxon>Opitutia</taxon>
        <taxon>Puniceicoccales</taxon>
        <taxon>Coraliomargaritaceae</taxon>
        <taxon>Thalassobacterium</taxon>
    </lineage>
</organism>
<dbReference type="EMBL" id="JARXHW010000007">
    <property type="protein sequence ID" value="MDQ8206781.1"/>
    <property type="molecule type" value="Genomic_DNA"/>
</dbReference>
<keyword evidence="6" id="KW-1185">Reference proteome</keyword>
<evidence type="ECO:0000259" key="3">
    <source>
        <dbReference type="Pfam" id="PF00149"/>
    </source>
</evidence>
<dbReference type="PANTHER" id="PTHR22953">
    <property type="entry name" value="ACID PHOSPHATASE RELATED"/>
    <property type="match status" value="1"/>
</dbReference>
<accession>A0ABU1ARR3</accession>
<dbReference type="InterPro" id="IPR008963">
    <property type="entry name" value="Purple_acid_Pase-like_N"/>
</dbReference>
<feature type="signal peptide" evidence="2">
    <location>
        <begin position="1"/>
        <end position="30"/>
    </location>
</feature>
<dbReference type="InterPro" id="IPR004843">
    <property type="entry name" value="Calcineurin-like_PHP"/>
</dbReference>
<dbReference type="InterPro" id="IPR015914">
    <property type="entry name" value="PAPs_N"/>
</dbReference>
<evidence type="ECO:0000256" key="1">
    <source>
        <dbReference type="ARBA" id="ARBA00022729"/>
    </source>
</evidence>
<dbReference type="EC" id="3.1.-.-" evidence="5"/>
<name>A0ABU1ARR3_9BACT</name>
<dbReference type="PANTHER" id="PTHR22953:SF109">
    <property type="entry name" value="PURPLE ACID PHOSPHATASE"/>
    <property type="match status" value="1"/>
</dbReference>
<dbReference type="Proteomes" id="UP001225316">
    <property type="component" value="Unassembled WGS sequence"/>
</dbReference>
<feature type="domain" description="Calcineurin-like phosphoesterase" evidence="3">
    <location>
        <begin position="150"/>
        <end position="301"/>
    </location>
</feature>
<dbReference type="Pfam" id="PF00149">
    <property type="entry name" value="Metallophos"/>
    <property type="match status" value="1"/>
</dbReference>
<reference evidence="5 6" key="1">
    <citation type="submission" date="2023-04" db="EMBL/GenBank/DDBJ databases">
        <title>A novel bacteria isolated from coastal sediment.</title>
        <authorList>
            <person name="Liu X.-J."/>
            <person name="Du Z.-J."/>
        </authorList>
    </citation>
    <scope>NUCLEOTIDE SEQUENCE [LARGE SCALE GENOMIC DNA]</scope>
    <source>
        <strain evidence="5 6">SDUM461003</strain>
    </source>
</reference>
<dbReference type="InterPro" id="IPR039331">
    <property type="entry name" value="PAPs-like"/>
</dbReference>
<dbReference type="Gene3D" id="3.60.21.10">
    <property type="match status" value="1"/>
</dbReference>